<evidence type="ECO:0000313" key="3">
    <source>
        <dbReference type="Proteomes" id="UP000789901"/>
    </source>
</evidence>
<evidence type="ECO:0000256" key="1">
    <source>
        <dbReference type="SAM" id="Coils"/>
    </source>
</evidence>
<comment type="caution">
    <text evidence="2">The sequence shown here is derived from an EMBL/GenBank/DDBJ whole genome shotgun (WGS) entry which is preliminary data.</text>
</comment>
<dbReference type="SUPFAM" id="SSF57756">
    <property type="entry name" value="Retrovirus zinc finger-like domains"/>
    <property type="match status" value="1"/>
</dbReference>
<reference evidence="2 3" key="1">
    <citation type="submission" date="2021-06" db="EMBL/GenBank/DDBJ databases">
        <authorList>
            <person name="Kallberg Y."/>
            <person name="Tangrot J."/>
            <person name="Rosling A."/>
        </authorList>
    </citation>
    <scope>NUCLEOTIDE SEQUENCE [LARGE SCALE GENOMIC DNA]</scope>
    <source>
        <strain evidence="2 3">120-4 pot B 10/14</strain>
    </source>
</reference>
<dbReference type="InterPro" id="IPR036875">
    <property type="entry name" value="Znf_CCHC_sf"/>
</dbReference>
<keyword evidence="1" id="KW-0175">Coiled coil</keyword>
<dbReference type="Gene3D" id="4.10.60.10">
    <property type="entry name" value="Zinc finger, CCHC-type"/>
    <property type="match status" value="1"/>
</dbReference>
<keyword evidence="3" id="KW-1185">Reference proteome</keyword>
<name>A0ABN7UH99_GIGMA</name>
<dbReference type="Proteomes" id="UP000789901">
    <property type="component" value="Unassembled WGS sequence"/>
</dbReference>
<gene>
    <name evidence="2" type="ORF">GMARGA_LOCUS6675</name>
</gene>
<accession>A0ABN7UH99</accession>
<evidence type="ECO:0000313" key="2">
    <source>
        <dbReference type="EMBL" id="CAG8596695.1"/>
    </source>
</evidence>
<feature type="coiled-coil region" evidence="1">
    <location>
        <begin position="25"/>
        <end position="59"/>
    </location>
</feature>
<dbReference type="EMBL" id="CAJVQB010003075">
    <property type="protein sequence ID" value="CAG8596695.1"/>
    <property type="molecule type" value="Genomic_DNA"/>
</dbReference>
<protein>
    <submittedName>
        <fullName evidence="2">40472_t:CDS:1</fullName>
    </submittedName>
</protein>
<organism evidence="2 3">
    <name type="scientific">Gigaspora margarita</name>
    <dbReference type="NCBI Taxonomy" id="4874"/>
    <lineage>
        <taxon>Eukaryota</taxon>
        <taxon>Fungi</taxon>
        <taxon>Fungi incertae sedis</taxon>
        <taxon>Mucoromycota</taxon>
        <taxon>Glomeromycotina</taxon>
        <taxon>Glomeromycetes</taxon>
        <taxon>Diversisporales</taxon>
        <taxon>Gigasporaceae</taxon>
        <taxon>Gigaspora</taxon>
    </lineage>
</organism>
<proteinExistence type="predicted"/>
<sequence length="237" mass="27643">MLLQEESQLPKEDKEITQLTKAFENLKIHHVMKNLENELEEIKAMVNELNKTVSEVTRKLKAKKEPEARKCFTCQEVGYISRHCPRKKQERTESTKGKDTEQTIKKTDVRFFEFVNNQERQIVRKVAKEKESDVEDCLKIEINSGHEAFNVRALGKRRYAEKVDVGEGNWKDLDKVIKGAVNENQIEVNEILSMTDEDLDDKDHGGRIMYWNSTKERDNGTIQTMDLAVIMRLTEEN</sequence>